<dbReference type="InterPro" id="IPR039536">
    <property type="entry name" value="TetR_C_Proteobacteria"/>
</dbReference>
<accession>A0A7W7AC34</accession>
<keyword evidence="1" id="KW-0238">DNA-binding</keyword>
<reference evidence="3 4" key="1">
    <citation type="submission" date="2020-08" db="EMBL/GenBank/DDBJ databases">
        <title>Genomic Encyclopedia of Type Strains, Phase IV (KMG-IV): sequencing the most valuable type-strain genomes for metagenomic binning, comparative biology and taxonomic classification.</title>
        <authorList>
            <person name="Goeker M."/>
        </authorList>
    </citation>
    <scope>NUCLEOTIDE SEQUENCE [LARGE SCALE GENOMIC DNA]</scope>
    <source>
        <strain evidence="3 4">DSM 17507</strain>
    </source>
</reference>
<dbReference type="GO" id="GO:0003700">
    <property type="term" value="F:DNA-binding transcription factor activity"/>
    <property type="evidence" value="ECO:0007669"/>
    <property type="project" value="TreeGrafter"/>
</dbReference>
<evidence type="ECO:0000313" key="3">
    <source>
        <dbReference type="EMBL" id="MBB4613437.1"/>
    </source>
</evidence>
<feature type="domain" description="Transcriptional regulator TetR C-terminal Proteobacteria type" evidence="2">
    <location>
        <begin position="99"/>
        <end position="208"/>
    </location>
</feature>
<dbReference type="Gene3D" id="1.10.357.10">
    <property type="entry name" value="Tetracycline Repressor, domain 2"/>
    <property type="match status" value="1"/>
</dbReference>
<dbReference type="PANTHER" id="PTHR30055">
    <property type="entry name" value="HTH-TYPE TRANSCRIPTIONAL REGULATOR RUTR"/>
    <property type="match status" value="1"/>
</dbReference>
<dbReference type="GO" id="GO:0000976">
    <property type="term" value="F:transcription cis-regulatory region binding"/>
    <property type="evidence" value="ECO:0007669"/>
    <property type="project" value="TreeGrafter"/>
</dbReference>
<dbReference type="PANTHER" id="PTHR30055:SF146">
    <property type="entry name" value="HTH-TYPE TRANSCRIPTIONAL DUAL REGULATOR CECR"/>
    <property type="match status" value="1"/>
</dbReference>
<proteinExistence type="predicted"/>
<organism evidence="3 4">
    <name type="scientific">Novosphingobium taihuense</name>
    <dbReference type="NCBI Taxonomy" id="260085"/>
    <lineage>
        <taxon>Bacteria</taxon>
        <taxon>Pseudomonadati</taxon>
        <taxon>Pseudomonadota</taxon>
        <taxon>Alphaproteobacteria</taxon>
        <taxon>Sphingomonadales</taxon>
        <taxon>Sphingomonadaceae</taxon>
        <taxon>Novosphingobium</taxon>
    </lineage>
</organism>
<gene>
    <name evidence="3" type="ORF">GGR37_001712</name>
</gene>
<dbReference type="EMBL" id="JACHOA010000003">
    <property type="protein sequence ID" value="MBB4613437.1"/>
    <property type="molecule type" value="Genomic_DNA"/>
</dbReference>
<dbReference type="InterPro" id="IPR050109">
    <property type="entry name" value="HTH-type_TetR-like_transc_reg"/>
</dbReference>
<evidence type="ECO:0000256" key="1">
    <source>
        <dbReference type="ARBA" id="ARBA00023125"/>
    </source>
</evidence>
<dbReference type="AlphaFoldDB" id="A0A7W7AC34"/>
<comment type="caution">
    <text evidence="3">The sequence shown here is derived from an EMBL/GenBank/DDBJ whole genome shotgun (WGS) entry which is preliminary data.</text>
</comment>
<name>A0A7W7AC34_9SPHN</name>
<evidence type="ECO:0000313" key="4">
    <source>
        <dbReference type="Proteomes" id="UP000538566"/>
    </source>
</evidence>
<dbReference type="InterPro" id="IPR009057">
    <property type="entry name" value="Homeodomain-like_sf"/>
</dbReference>
<dbReference type="OrthoDB" id="9816431at2"/>
<dbReference type="SUPFAM" id="SSF46689">
    <property type="entry name" value="Homeodomain-like"/>
    <property type="match status" value="1"/>
</dbReference>
<dbReference type="Pfam" id="PF14246">
    <property type="entry name" value="TetR_C_7"/>
    <property type="match status" value="1"/>
</dbReference>
<sequence length="220" mass="23083">MSYPTAMADPPVTAKQRAAQERCDAMVRHARTQIMAVGVDRFSVNEVLRLAGGSKATLAKYFGDRNGLIAAAIREEALCAMAGLNLDGDQARAEPLDNALARALSGVLRFYLTPGSLALYRAVISAATGSNGAAEAFYLHGHRVIVAAIAALMESRKPHEVRTDLDSADVADQLLHAIRAGAYEQALIGLDATVDDAAIAARITATLSLVLPSIGTARSA</sequence>
<dbReference type="Proteomes" id="UP000538566">
    <property type="component" value="Unassembled WGS sequence"/>
</dbReference>
<dbReference type="RefSeq" id="WP_144907709.1">
    <property type="nucleotide sequence ID" value="NZ_JACHOA010000003.1"/>
</dbReference>
<protein>
    <submittedName>
        <fullName evidence="3">AcrR family transcriptional regulator</fullName>
    </submittedName>
</protein>
<keyword evidence="4" id="KW-1185">Reference proteome</keyword>
<evidence type="ECO:0000259" key="2">
    <source>
        <dbReference type="Pfam" id="PF14246"/>
    </source>
</evidence>